<organism evidence="5 6">
    <name type="scientific">Paramuricea clavata</name>
    <name type="common">Red gorgonian</name>
    <name type="synonym">Violescent sea-whip</name>
    <dbReference type="NCBI Taxonomy" id="317549"/>
    <lineage>
        <taxon>Eukaryota</taxon>
        <taxon>Metazoa</taxon>
        <taxon>Cnidaria</taxon>
        <taxon>Anthozoa</taxon>
        <taxon>Octocorallia</taxon>
        <taxon>Malacalcyonacea</taxon>
        <taxon>Plexauridae</taxon>
        <taxon>Paramuricea</taxon>
    </lineage>
</organism>
<protein>
    <submittedName>
        <fullName evidence="5">Multicopper oxidase, partial</fullName>
    </submittedName>
</protein>
<dbReference type="GO" id="GO:0005507">
    <property type="term" value="F:copper ion binding"/>
    <property type="evidence" value="ECO:0007669"/>
    <property type="project" value="InterPro"/>
</dbReference>
<keyword evidence="6" id="KW-1185">Reference proteome</keyword>
<evidence type="ECO:0000313" key="5">
    <source>
        <dbReference type="EMBL" id="CAB4006768.1"/>
    </source>
</evidence>
<name>A0A7D9EGH3_PARCT</name>
<evidence type="ECO:0000256" key="1">
    <source>
        <dbReference type="ARBA" id="ARBA00010609"/>
    </source>
</evidence>
<evidence type="ECO:0000256" key="4">
    <source>
        <dbReference type="ARBA" id="ARBA00023008"/>
    </source>
</evidence>
<comment type="similarity">
    <text evidence="1">Belongs to the multicopper oxidase family.</text>
</comment>
<comment type="caution">
    <text evidence="5">The sequence shown here is derived from an EMBL/GenBank/DDBJ whole genome shotgun (WGS) entry which is preliminary data.</text>
</comment>
<dbReference type="InterPro" id="IPR008972">
    <property type="entry name" value="Cupredoxin"/>
</dbReference>
<dbReference type="InterPro" id="IPR045087">
    <property type="entry name" value="Cu-oxidase_fam"/>
</dbReference>
<dbReference type="PANTHER" id="PTHR11709">
    <property type="entry name" value="MULTI-COPPER OXIDASE"/>
    <property type="match status" value="1"/>
</dbReference>
<evidence type="ECO:0000256" key="3">
    <source>
        <dbReference type="ARBA" id="ARBA00023002"/>
    </source>
</evidence>
<dbReference type="PANTHER" id="PTHR11709:SF394">
    <property type="entry name" value="FI03373P-RELATED"/>
    <property type="match status" value="1"/>
</dbReference>
<keyword evidence="4" id="KW-0186">Copper</keyword>
<keyword evidence="2" id="KW-0479">Metal-binding</keyword>
<keyword evidence="3" id="KW-0560">Oxidoreductase</keyword>
<dbReference type="EMBL" id="CACRXK020005596">
    <property type="protein sequence ID" value="CAB4006768.1"/>
    <property type="molecule type" value="Genomic_DNA"/>
</dbReference>
<dbReference type="InterPro" id="IPR011707">
    <property type="entry name" value="Cu-oxidase-like_N"/>
</dbReference>
<accession>A0A7D9EGH3</accession>
<sequence>MHESDALPLARGQLTFAATFILGMQSYKTSGVSLKSTHFTKSFMLEEAKRRSFYSDMWILLLLAVPCLAVLPTDPPPERCFAEAATKYITCQPVFGRPAACYCTGKEPACYIKMILSKIQIKTKTKIKTLFLINGSYPGPTIIIRHRGIVAIDVYNTMNEDTSIHFHGMRQKNVPWIDGVGNITQYPVQAYGKFR</sequence>
<dbReference type="Gene3D" id="2.60.40.420">
    <property type="entry name" value="Cupredoxins - blue copper proteins"/>
    <property type="match status" value="1"/>
</dbReference>
<dbReference type="Pfam" id="PF07732">
    <property type="entry name" value="Cu-oxidase_3"/>
    <property type="match status" value="1"/>
</dbReference>
<reference evidence="5" key="1">
    <citation type="submission" date="2020-04" db="EMBL/GenBank/DDBJ databases">
        <authorList>
            <person name="Alioto T."/>
            <person name="Alioto T."/>
            <person name="Gomez Garrido J."/>
        </authorList>
    </citation>
    <scope>NUCLEOTIDE SEQUENCE</scope>
    <source>
        <strain evidence="5">A484AB</strain>
    </source>
</reference>
<dbReference type="SUPFAM" id="SSF49503">
    <property type="entry name" value="Cupredoxins"/>
    <property type="match status" value="1"/>
</dbReference>
<dbReference type="OrthoDB" id="2121828at2759"/>
<evidence type="ECO:0000313" key="6">
    <source>
        <dbReference type="Proteomes" id="UP001152795"/>
    </source>
</evidence>
<dbReference type="GO" id="GO:0016491">
    <property type="term" value="F:oxidoreductase activity"/>
    <property type="evidence" value="ECO:0007669"/>
    <property type="project" value="UniProtKB-KW"/>
</dbReference>
<gene>
    <name evidence="5" type="ORF">PACLA_8A009568</name>
</gene>
<evidence type="ECO:0000256" key="2">
    <source>
        <dbReference type="ARBA" id="ARBA00022723"/>
    </source>
</evidence>
<dbReference type="AlphaFoldDB" id="A0A7D9EGH3"/>
<dbReference type="Proteomes" id="UP001152795">
    <property type="component" value="Unassembled WGS sequence"/>
</dbReference>
<proteinExistence type="inferred from homology"/>